<reference evidence="2" key="1">
    <citation type="journal article" date="2020" name="G3 (Bethesda)">
        <title>High-Quality Assemblies for Three Invasive Social Wasps from the &lt;i&gt;Vespula&lt;/i&gt; Genus.</title>
        <authorList>
            <person name="Harrop T.W.R."/>
            <person name="Guhlin J."/>
            <person name="McLaughlin G.M."/>
            <person name="Permina E."/>
            <person name="Stockwell P."/>
            <person name="Gilligan J."/>
            <person name="Le Lec M.F."/>
            <person name="Gruber M.A.M."/>
            <person name="Quinn O."/>
            <person name="Lovegrove M."/>
            <person name="Duncan E.J."/>
            <person name="Remnant E.J."/>
            <person name="Van Eeckhoven J."/>
            <person name="Graham B."/>
            <person name="Knapp R.A."/>
            <person name="Langford K.W."/>
            <person name="Kronenberg Z."/>
            <person name="Press M.O."/>
            <person name="Eacker S.M."/>
            <person name="Wilson-Rankin E.E."/>
            <person name="Purcell J."/>
            <person name="Lester P.J."/>
            <person name="Dearden P.K."/>
        </authorList>
    </citation>
    <scope>NUCLEOTIDE SEQUENCE</scope>
    <source>
        <strain evidence="2">Volc-1</strain>
    </source>
</reference>
<gene>
    <name evidence="2" type="ORF">H0235_005215</name>
</gene>
<organism evidence="2 3">
    <name type="scientific">Vespula pensylvanica</name>
    <name type="common">Western yellow jacket</name>
    <name type="synonym">Wasp</name>
    <dbReference type="NCBI Taxonomy" id="30213"/>
    <lineage>
        <taxon>Eukaryota</taxon>
        <taxon>Metazoa</taxon>
        <taxon>Ecdysozoa</taxon>
        <taxon>Arthropoda</taxon>
        <taxon>Hexapoda</taxon>
        <taxon>Insecta</taxon>
        <taxon>Pterygota</taxon>
        <taxon>Neoptera</taxon>
        <taxon>Endopterygota</taxon>
        <taxon>Hymenoptera</taxon>
        <taxon>Apocrita</taxon>
        <taxon>Aculeata</taxon>
        <taxon>Vespoidea</taxon>
        <taxon>Vespidae</taxon>
        <taxon>Vespinae</taxon>
        <taxon>Vespula</taxon>
    </lineage>
</organism>
<dbReference type="EMBL" id="JACSDY010000003">
    <property type="protein sequence ID" value="KAF7432291.1"/>
    <property type="molecule type" value="Genomic_DNA"/>
</dbReference>
<feature type="region of interest" description="Disordered" evidence="1">
    <location>
        <begin position="77"/>
        <end position="107"/>
    </location>
</feature>
<comment type="caution">
    <text evidence="2">The sequence shown here is derived from an EMBL/GenBank/DDBJ whole genome shotgun (WGS) entry which is preliminary data.</text>
</comment>
<dbReference type="AlphaFoldDB" id="A0A834P8Q1"/>
<evidence type="ECO:0000313" key="2">
    <source>
        <dbReference type="EMBL" id="KAF7432291.1"/>
    </source>
</evidence>
<evidence type="ECO:0000256" key="1">
    <source>
        <dbReference type="SAM" id="MobiDB-lite"/>
    </source>
</evidence>
<proteinExistence type="predicted"/>
<name>A0A834P8Q1_VESPE</name>
<accession>A0A834P8Q1</accession>
<protein>
    <submittedName>
        <fullName evidence="2">Uncharacterized protein</fullName>
    </submittedName>
</protein>
<evidence type="ECO:0000313" key="3">
    <source>
        <dbReference type="Proteomes" id="UP000600918"/>
    </source>
</evidence>
<dbReference type="Proteomes" id="UP000600918">
    <property type="component" value="Unassembled WGS sequence"/>
</dbReference>
<sequence length="107" mass="12340">MASGYWKLIVDDERGSNFFQEAIFMALSLSERQHAGTLEKHLYAFRYVYATIARACEKQRKKEESMLEKAVAKKLEGRIVGGEGGEGKEEEEEEKEEEEEEEEEEEG</sequence>
<keyword evidence="3" id="KW-1185">Reference proteome</keyword>
<feature type="compositionally biased region" description="Acidic residues" evidence="1">
    <location>
        <begin position="88"/>
        <end position="107"/>
    </location>
</feature>